<dbReference type="OrthoDB" id="186626at2759"/>
<dbReference type="Gene3D" id="3.40.50.20">
    <property type="match status" value="1"/>
</dbReference>
<accession>A0A9N9KW81</accession>
<proteinExistence type="predicted"/>
<evidence type="ECO:0000256" key="2">
    <source>
        <dbReference type="SAM" id="Phobius"/>
    </source>
</evidence>
<keyword evidence="2" id="KW-0472">Membrane</keyword>
<dbReference type="EMBL" id="CAJVRL010000049">
    <property type="protein sequence ID" value="CAG8953250.1"/>
    <property type="molecule type" value="Genomic_DNA"/>
</dbReference>
<feature type="transmembrane region" description="Helical" evidence="2">
    <location>
        <begin position="64"/>
        <end position="83"/>
    </location>
</feature>
<dbReference type="PROSITE" id="PS50975">
    <property type="entry name" value="ATP_GRASP"/>
    <property type="match status" value="1"/>
</dbReference>
<reference evidence="4" key="1">
    <citation type="submission" date="2021-07" db="EMBL/GenBank/DDBJ databases">
        <authorList>
            <person name="Durling M."/>
        </authorList>
    </citation>
    <scope>NUCLEOTIDE SEQUENCE</scope>
</reference>
<gene>
    <name evidence="4" type="ORF">HYFRA_00003453</name>
</gene>
<dbReference type="AlphaFoldDB" id="A0A9N9KW81"/>
<dbReference type="GO" id="GO:0005524">
    <property type="term" value="F:ATP binding"/>
    <property type="evidence" value="ECO:0007669"/>
    <property type="project" value="UniProtKB-UniRule"/>
</dbReference>
<comment type="caution">
    <text evidence="4">The sequence shown here is derived from an EMBL/GenBank/DDBJ whole genome shotgun (WGS) entry which is preliminary data.</text>
</comment>
<feature type="domain" description="ATP-grasp" evidence="3">
    <location>
        <begin position="185"/>
        <end position="384"/>
    </location>
</feature>
<evidence type="ECO:0000313" key="5">
    <source>
        <dbReference type="Proteomes" id="UP000696280"/>
    </source>
</evidence>
<organism evidence="4 5">
    <name type="scientific">Hymenoscyphus fraxineus</name>
    <dbReference type="NCBI Taxonomy" id="746836"/>
    <lineage>
        <taxon>Eukaryota</taxon>
        <taxon>Fungi</taxon>
        <taxon>Dikarya</taxon>
        <taxon>Ascomycota</taxon>
        <taxon>Pezizomycotina</taxon>
        <taxon>Leotiomycetes</taxon>
        <taxon>Helotiales</taxon>
        <taxon>Helotiaceae</taxon>
        <taxon>Hymenoscyphus</taxon>
    </lineage>
</organism>
<evidence type="ECO:0000313" key="4">
    <source>
        <dbReference type="EMBL" id="CAG8953250.1"/>
    </source>
</evidence>
<dbReference type="InterPro" id="IPR011761">
    <property type="entry name" value="ATP-grasp"/>
</dbReference>
<name>A0A9N9KW81_9HELO</name>
<feature type="transmembrane region" description="Helical" evidence="2">
    <location>
        <begin position="18"/>
        <end position="43"/>
    </location>
</feature>
<dbReference type="SUPFAM" id="SSF56059">
    <property type="entry name" value="Glutathione synthetase ATP-binding domain-like"/>
    <property type="match status" value="1"/>
</dbReference>
<keyword evidence="5" id="KW-1185">Reference proteome</keyword>
<evidence type="ECO:0000256" key="1">
    <source>
        <dbReference type="PROSITE-ProRule" id="PRU00409"/>
    </source>
</evidence>
<keyword evidence="2" id="KW-1133">Transmembrane helix</keyword>
<protein>
    <recommendedName>
        <fullName evidence="3">ATP-grasp domain-containing protein</fullName>
    </recommendedName>
</protein>
<keyword evidence="2" id="KW-0812">Transmembrane</keyword>
<dbReference type="GO" id="GO:0046872">
    <property type="term" value="F:metal ion binding"/>
    <property type="evidence" value="ECO:0007669"/>
    <property type="project" value="InterPro"/>
</dbReference>
<keyword evidence="1" id="KW-0547">Nucleotide-binding</keyword>
<evidence type="ECO:0000259" key="3">
    <source>
        <dbReference type="PROSITE" id="PS50975"/>
    </source>
</evidence>
<dbReference type="Proteomes" id="UP000696280">
    <property type="component" value="Unassembled WGS sequence"/>
</dbReference>
<keyword evidence="1" id="KW-0067">ATP-binding</keyword>
<sequence length="492" mass="56276">MPLNASSPLHLHLLQSSALIALCVISAPFCTLFAIFSSIVSRYNDTQIRQIQERRALSSFRSRTVLVTGVGMSKGLTIARSFYLSGHRVIGADFEHYGIPVCARLSKCLSKFYRLPNYTSAETYTQRILEIVKVEKVDLWISCSGIHSAIEDAEAAERLERETNCKVVQFDVETTKVLHEKDLFLESTRKIGLSVPDTHSVTSTEDAMKVLRLVDPSTNKMRYIMKSVGIEDSIRTDMRLLPLQSEASTSDYISSLRPSAQRPFVLQEFMGGQEYCTHALLVRGKVRTFTACPSSDLLMHYQALSPDSELFMGMFKYTERYAQTLGGNTTGHFSLDFFADEVEIGEKKVLKLRPIECNPRAHTAVVLFGDQREEMVEAYLSVLDGSDSEKPVIAKPLSLGNYWIAHDLVTRCIIPFLELLVFRTNSSVVLSKLKEFREHLTYWKDGTYEVWDPWPTWWLYFGYWPLWLLVRISIGRWWSRCNVSTSRFYECY</sequence>